<evidence type="ECO:0000313" key="2">
    <source>
        <dbReference type="Proteomes" id="UP000241394"/>
    </source>
</evidence>
<proteinExistence type="predicted"/>
<dbReference type="InterPro" id="IPR006502">
    <property type="entry name" value="PDDEXK-like"/>
</dbReference>
<accession>A0A2R6QWH5</accession>
<dbReference type="OrthoDB" id="548115at2759"/>
<name>A0A2R6QWH5_ACTCC</name>
<dbReference type="PANTHER" id="PTHR31579:SF42">
    <property type="entry name" value="DUF506 FAMILY PROTEIN (DUF506)"/>
    <property type="match status" value="1"/>
</dbReference>
<dbReference type="NCBIfam" id="TIGR01615">
    <property type="entry name" value="A_thal_3542"/>
    <property type="match status" value="1"/>
</dbReference>
<protein>
    <submittedName>
        <fullName evidence="1">Serine/arginine repetitive matrix protein</fullName>
    </submittedName>
</protein>
<reference evidence="2" key="2">
    <citation type="journal article" date="2018" name="BMC Genomics">
        <title>A manually annotated Actinidia chinensis var. chinensis (kiwifruit) genome highlights the challenges associated with draft genomes and gene prediction in plants.</title>
        <authorList>
            <person name="Pilkington S.M."/>
            <person name="Crowhurst R."/>
            <person name="Hilario E."/>
            <person name="Nardozza S."/>
            <person name="Fraser L."/>
            <person name="Peng Y."/>
            <person name="Gunaseelan K."/>
            <person name="Simpson R."/>
            <person name="Tahir J."/>
            <person name="Deroles S.C."/>
            <person name="Templeton K."/>
            <person name="Luo Z."/>
            <person name="Davy M."/>
            <person name="Cheng C."/>
            <person name="McNeilage M."/>
            <person name="Scaglione D."/>
            <person name="Liu Y."/>
            <person name="Zhang Q."/>
            <person name="Datson P."/>
            <person name="De Silva N."/>
            <person name="Gardiner S.E."/>
            <person name="Bassett H."/>
            <person name="Chagne D."/>
            <person name="McCallum J."/>
            <person name="Dzierzon H."/>
            <person name="Deng C."/>
            <person name="Wang Y.Y."/>
            <person name="Barron L."/>
            <person name="Manako K."/>
            <person name="Bowen J."/>
            <person name="Foster T.M."/>
            <person name="Erridge Z.A."/>
            <person name="Tiffin H."/>
            <person name="Waite C.N."/>
            <person name="Davies K.M."/>
            <person name="Grierson E.P."/>
            <person name="Laing W.A."/>
            <person name="Kirk R."/>
            <person name="Chen X."/>
            <person name="Wood M."/>
            <person name="Montefiori M."/>
            <person name="Brummell D.A."/>
            <person name="Schwinn K.E."/>
            <person name="Catanach A."/>
            <person name="Fullerton C."/>
            <person name="Li D."/>
            <person name="Meiyalaghan S."/>
            <person name="Nieuwenhuizen N."/>
            <person name="Read N."/>
            <person name="Prakash R."/>
            <person name="Hunter D."/>
            <person name="Zhang H."/>
            <person name="McKenzie M."/>
            <person name="Knabel M."/>
            <person name="Harris A."/>
            <person name="Allan A.C."/>
            <person name="Gleave A."/>
            <person name="Chen A."/>
            <person name="Janssen B.J."/>
            <person name="Plunkett B."/>
            <person name="Ampomah-Dwamena C."/>
            <person name="Voogd C."/>
            <person name="Leif D."/>
            <person name="Lafferty D."/>
            <person name="Souleyre E.J.F."/>
            <person name="Varkonyi-Gasic E."/>
            <person name="Gambi F."/>
            <person name="Hanley J."/>
            <person name="Yao J.L."/>
            <person name="Cheung J."/>
            <person name="David K.M."/>
            <person name="Warren B."/>
            <person name="Marsh K."/>
            <person name="Snowden K.C."/>
            <person name="Lin-Wang K."/>
            <person name="Brian L."/>
            <person name="Martinez-Sanchez M."/>
            <person name="Wang M."/>
            <person name="Ileperuma N."/>
            <person name="Macnee N."/>
            <person name="Campin R."/>
            <person name="McAtee P."/>
            <person name="Drummond R.S.M."/>
            <person name="Espley R.V."/>
            <person name="Ireland H.S."/>
            <person name="Wu R."/>
            <person name="Atkinson R.G."/>
            <person name="Karunairetnam S."/>
            <person name="Bulley S."/>
            <person name="Chunkath S."/>
            <person name="Hanley Z."/>
            <person name="Storey R."/>
            <person name="Thrimawithana A.H."/>
            <person name="Thomson S."/>
            <person name="David C."/>
            <person name="Testolin R."/>
            <person name="Huang H."/>
            <person name="Hellens R.P."/>
            <person name="Schaffer R.J."/>
        </authorList>
    </citation>
    <scope>NUCLEOTIDE SEQUENCE [LARGE SCALE GENOMIC DNA]</scope>
    <source>
        <strain evidence="2">cv. Red5</strain>
    </source>
</reference>
<comment type="caution">
    <text evidence="1">The sequence shown here is derived from an EMBL/GenBank/DDBJ whole genome shotgun (WGS) entry which is preliminary data.</text>
</comment>
<dbReference type="Pfam" id="PF04720">
    <property type="entry name" value="PDDEXK_6"/>
    <property type="match status" value="1"/>
</dbReference>
<evidence type="ECO:0000313" key="1">
    <source>
        <dbReference type="EMBL" id="PSS16112.1"/>
    </source>
</evidence>
<sequence length="307" mass="34481">MAKISLKFWRLSAAFEEVARTRLCESSGSEHSAAAEEEEEKKSADLWELVDSFLERETGGEGEWCEERESEEERGSCYESKRYGAGLERKKQLLSLIGGEDEGGERRRIWAEVESAWRSLGTGSTEEEFKRRVMSWLRHKGFDAGLCKSRWEKTAQSPAGDHQYIDVISAGTRYIVEISPAAQFTIARPTDHYASLLETFPRILVLKEDMVKAVVRLICAAMRESLKERGMHVPPWRRNAYLQAKWLGPYKRTANVVPGATKVGWAGRSLVGFETVQVSSNGCCRGELVRKVGFGGDVVGNLNGMHL</sequence>
<keyword evidence="2" id="KW-1185">Reference proteome</keyword>
<organism evidence="1 2">
    <name type="scientific">Actinidia chinensis var. chinensis</name>
    <name type="common">Chinese soft-hair kiwi</name>
    <dbReference type="NCBI Taxonomy" id="1590841"/>
    <lineage>
        <taxon>Eukaryota</taxon>
        <taxon>Viridiplantae</taxon>
        <taxon>Streptophyta</taxon>
        <taxon>Embryophyta</taxon>
        <taxon>Tracheophyta</taxon>
        <taxon>Spermatophyta</taxon>
        <taxon>Magnoliopsida</taxon>
        <taxon>eudicotyledons</taxon>
        <taxon>Gunneridae</taxon>
        <taxon>Pentapetalae</taxon>
        <taxon>asterids</taxon>
        <taxon>Ericales</taxon>
        <taxon>Actinidiaceae</taxon>
        <taxon>Actinidia</taxon>
    </lineage>
</organism>
<dbReference type="InParanoid" id="A0A2R6QWH5"/>
<gene>
    <name evidence="1" type="ORF">CEY00_Acc13611</name>
</gene>
<dbReference type="STRING" id="1590841.A0A2R6QWH5"/>
<reference evidence="1 2" key="1">
    <citation type="submission" date="2017-07" db="EMBL/GenBank/DDBJ databases">
        <title>An improved, manually edited Actinidia chinensis var. chinensis (kiwifruit) genome highlights the challenges associated with draft genomes and gene prediction in plants.</title>
        <authorList>
            <person name="Pilkington S."/>
            <person name="Crowhurst R."/>
            <person name="Hilario E."/>
            <person name="Nardozza S."/>
            <person name="Fraser L."/>
            <person name="Peng Y."/>
            <person name="Gunaseelan K."/>
            <person name="Simpson R."/>
            <person name="Tahir J."/>
            <person name="Deroles S."/>
            <person name="Templeton K."/>
            <person name="Luo Z."/>
            <person name="Davy M."/>
            <person name="Cheng C."/>
            <person name="Mcneilage M."/>
            <person name="Scaglione D."/>
            <person name="Liu Y."/>
            <person name="Zhang Q."/>
            <person name="Datson P."/>
            <person name="De Silva N."/>
            <person name="Gardiner S."/>
            <person name="Bassett H."/>
            <person name="Chagne D."/>
            <person name="Mccallum J."/>
            <person name="Dzierzon H."/>
            <person name="Deng C."/>
            <person name="Wang Y.-Y."/>
            <person name="Barron N."/>
            <person name="Manako K."/>
            <person name="Bowen J."/>
            <person name="Foster T."/>
            <person name="Erridge Z."/>
            <person name="Tiffin H."/>
            <person name="Waite C."/>
            <person name="Davies K."/>
            <person name="Grierson E."/>
            <person name="Laing W."/>
            <person name="Kirk R."/>
            <person name="Chen X."/>
            <person name="Wood M."/>
            <person name="Montefiori M."/>
            <person name="Brummell D."/>
            <person name="Schwinn K."/>
            <person name="Catanach A."/>
            <person name="Fullerton C."/>
            <person name="Li D."/>
            <person name="Meiyalaghan S."/>
            <person name="Nieuwenhuizen N."/>
            <person name="Read N."/>
            <person name="Prakash R."/>
            <person name="Hunter D."/>
            <person name="Zhang H."/>
            <person name="Mckenzie M."/>
            <person name="Knabel M."/>
            <person name="Harris A."/>
            <person name="Allan A."/>
            <person name="Chen A."/>
            <person name="Janssen B."/>
            <person name="Plunkett B."/>
            <person name="Dwamena C."/>
            <person name="Voogd C."/>
            <person name="Leif D."/>
            <person name="Lafferty D."/>
            <person name="Souleyre E."/>
            <person name="Varkonyi-Gasic E."/>
            <person name="Gambi F."/>
            <person name="Hanley J."/>
            <person name="Yao J.-L."/>
            <person name="Cheung J."/>
            <person name="David K."/>
            <person name="Warren B."/>
            <person name="Marsh K."/>
            <person name="Snowden K."/>
            <person name="Lin-Wang K."/>
            <person name="Brian L."/>
            <person name="Martinez-Sanchez M."/>
            <person name="Wang M."/>
            <person name="Ileperuma N."/>
            <person name="Macnee N."/>
            <person name="Campin R."/>
            <person name="Mcatee P."/>
            <person name="Drummond R."/>
            <person name="Espley R."/>
            <person name="Ireland H."/>
            <person name="Wu R."/>
            <person name="Atkinson R."/>
            <person name="Karunairetnam S."/>
            <person name="Bulley S."/>
            <person name="Chunkath S."/>
            <person name="Hanley Z."/>
            <person name="Storey R."/>
            <person name="Thrimawithana A."/>
            <person name="Thomson S."/>
            <person name="David C."/>
            <person name="Testolin R."/>
        </authorList>
    </citation>
    <scope>NUCLEOTIDE SEQUENCE [LARGE SCALE GENOMIC DNA]</scope>
    <source>
        <strain evidence="2">cv. Red5</strain>
        <tissue evidence="1">Young leaf</tissue>
    </source>
</reference>
<dbReference type="PANTHER" id="PTHR31579">
    <property type="entry name" value="OS03G0796600 PROTEIN"/>
    <property type="match status" value="1"/>
</dbReference>
<dbReference type="EMBL" id="NKQK01000012">
    <property type="protein sequence ID" value="PSS16112.1"/>
    <property type="molecule type" value="Genomic_DNA"/>
</dbReference>
<dbReference type="AlphaFoldDB" id="A0A2R6QWH5"/>
<dbReference type="OMA" id="HFPYETA"/>
<dbReference type="Gramene" id="PSS16112">
    <property type="protein sequence ID" value="PSS16112"/>
    <property type="gene ID" value="CEY00_Acc13611"/>
</dbReference>
<dbReference type="Proteomes" id="UP000241394">
    <property type="component" value="Chromosome LG12"/>
</dbReference>